<reference evidence="9 10" key="1">
    <citation type="submission" date="2016-08" db="EMBL/GenBank/DDBJ databases">
        <title>A Parts List for Fungal Cellulosomes Revealed by Comparative Genomics.</title>
        <authorList>
            <consortium name="DOE Joint Genome Institute"/>
            <person name="Haitjema C.H."/>
            <person name="Gilmore S.P."/>
            <person name="Henske J.K."/>
            <person name="Solomon K.V."/>
            <person name="De Groot R."/>
            <person name="Kuo A."/>
            <person name="Mondo S.J."/>
            <person name="Salamov A.A."/>
            <person name="Labutti K."/>
            <person name="Zhao Z."/>
            <person name="Chiniquy J."/>
            <person name="Barry K."/>
            <person name="Brewer H.M."/>
            <person name="Purvine S.O."/>
            <person name="Wright A.T."/>
            <person name="Boxma B."/>
            <person name="Van Alen T."/>
            <person name="Hackstein J.H."/>
            <person name="Baker S.E."/>
            <person name="Grigoriev I.V."/>
            <person name="O'Malley M.A."/>
        </authorList>
    </citation>
    <scope>NUCLEOTIDE SEQUENCE [LARGE SCALE GENOMIC DNA]</scope>
    <source>
        <strain evidence="9 10">G1</strain>
    </source>
</reference>
<feature type="compositionally biased region" description="Polar residues" evidence="7">
    <location>
        <begin position="203"/>
        <end position="215"/>
    </location>
</feature>
<dbReference type="STRING" id="1754190.A0A1Y2ASQ7"/>
<evidence type="ECO:0000313" key="9">
    <source>
        <dbReference type="EMBL" id="ORY25504.1"/>
    </source>
</evidence>
<organism evidence="9 10">
    <name type="scientific">Neocallimastix californiae</name>
    <dbReference type="NCBI Taxonomy" id="1754190"/>
    <lineage>
        <taxon>Eukaryota</taxon>
        <taxon>Fungi</taxon>
        <taxon>Fungi incertae sedis</taxon>
        <taxon>Chytridiomycota</taxon>
        <taxon>Chytridiomycota incertae sedis</taxon>
        <taxon>Neocallimastigomycetes</taxon>
        <taxon>Neocallimastigales</taxon>
        <taxon>Neocallimastigaceae</taxon>
        <taxon>Neocallimastix</taxon>
    </lineage>
</organism>
<dbReference type="EMBL" id="MCOG01000211">
    <property type="protein sequence ID" value="ORY25504.1"/>
    <property type="molecule type" value="Genomic_DNA"/>
</dbReference>
<dbReference type="OrthoDB" id="515401at2759"/>
<evidence type="ECO:0000256" key="4">
    <source>
        <dbReference type="ARBA" id="ARBA00022833"/>
    </source>
</evidence>
<keyword evidence="3 6" id="KW-0863">Zinc-finger</keyword>
<evidence type="ECO:0000256" key="7">
    <source>
        <dbReference type="SAM" id="MobiDB-lite"/>
    </source>
</evidence>
<proteinExistence type="predicted"/>
<protein>
    <recommendedName>
        <fullName evidence="8">GATA-type domain-containing protein</fullName>
    </recommendedName>
</protein>
<evidence type="ECO:0000259" key="8">
    <source>
        <dbReference type="PROSITE" id="PS50114"/>
    </source>
</evidence>
<dbReference type="PANTHER" id="PTHR10071:SF281">
    <property type="entry name" value="BOX A-BINDING FACTOR-RELATED"/>
    <property type="match status" value="1"/>
</dbReference>
<dbReference type="CDD" id="cd00202">
    <property type="entry name" value="ZnF_GATA"/>
    <property type="match status" value="2"/>
</dbReference>
<feature type="domain" description="GATA-type" evidence="8">
    <location>
        <begin position="711"/>
        <end position="765"/>
    </location>
</feature>
<keyword evidence="10" id="KW-1185">Reference proteome</keyword>
<feature type="region of interest" description="Disordered" evidence="7">
    <location>
        <begin position="754"/>
        <end position="779"/>
    </location>
</feature>
<evidence type="ECO:0000256" key="6">
    <source>
        <dbReference type="PROSITE-ProRule" id="PRU00094"/>
    </source>
</evidence>
<evidence type="ECO:0000256" key="5">
    <source>
        <dbReference type="ARBA" id="ARBA00023242"/>
    </source>
</evidence>
<dbReference type="Gene3D" id="3.30.50.10">
    <property type="entry name" value="Erythroid Transcription Factor GATA-1, subunit A"/>
    <property type="match status" value="2"/>
</dbReference>
<dbReference type="GO" id="GO:0000981">
    <property type="term" value="F:DNA-binding transcription factor activity, RNA polymerase II-specific"/>
    <property type="evidence" value="ECO:0007669"/>
    <property type="project" value="TreeGrafter"/>
</dbReference>
<evidence type="ECO:0000256" key="3">
    <source>
        <dbReference type="ARBA" id="ARBA00022771"/>
    </source>
</evidence>
<dbReference type="GO" id="GO:0000978">
    <property type="term" value="F:RNA polymerase II cis-regulatory region sequence-specific DNA binding"/>
    <property type="evidence" value="ECO:0007669"/>
    <property type="project" value="TreeGrafter"/>
</dbReference>
<comment type="caution">
    <text evidence="9">The sequence shown here is derived from an EMBL/GenBank/DDBJ whole genome shotgun (WGS) entry which is preliminary data.</text>
</comment>
<gene>
    <name evidence="9" type="ORF">LY90DRAFT_674849</name>
</gene>
<dbReference type="AlphaFoldDB" id="A0A1Y2ASQ7"/>
<dbReference type="SUPFAM" id="SSF57716">
    <property type="entry name" value="Glucocorticoid receptor-like (DNA-binding domain)"/>
    <property type="match status" value="2"/>
</dbReference>
<evidence type="ECO:0000313" key="10">
    <source>
        <dbReference type="Proteomes" id="UP000193920"/>
    </source>
</evidence>
<dbReference type="PANTHER" id="PTHR10071">
    <property type="entry name" value="TRANSCRIPTION FACTOR GATA FAMILY MEMBER"/>
    <property type="match status" value="1"/>
</dbReference>
<evidence type="ECO:0000256" key="2">
    <source>
        <dbReference type="ARBA" id="ARBA00022723"/>
    </source>
</evidence>
<dbReference type="Pfam" id="PF00320">
    <property type="entry name" value="GATA"/>
    <property type="match status" value="2"/>
</dbReference>
<evidence type="ECO:0000256" key="1">
    <source>
        <dbReference type="ARBA" id="ARBA00004123"/>
    </source>
</evidence>
<dbReference type="InterPro" id="IPR000679">
    <property type="entry name" value="Znf_GATA"/>
</dbReference>
<feature type="domain" description="GATA-type" evidence="8">
    <location>
        <begin position="658"/>
        <end position="706"/>
    </location>
</feature>
<dbReference type="GO" id="GO:0045944">
    <property type="term" value="P:positive regulation of transcription by RNA polymerase II"/>
    <property type="evidence" value="ECO:0007669"/>
    <property type="project" value="TreeGrafter"/>
</dbReference>
<dbReference type="InterPro" id="IPR039355">
    <property type="entry name" value="Transcription_factor_GATA"/>
</dbReference>
<dbReference type="PROSITE" id="PS00344">
    <property type="entry name" value="GATA_ZN_FINGER_1"/>
    <property type="match status" value="1"/>
</dbReference>
<feature type="region of interest" description="Disordered" evidence="7">
    <location>
        <begin position="203"/>
        <end position="230"/>
    </location>
</feature>
<dbReference type="PROSITE" id="PS50114">
    <property type="entry name" value="GATA_ZN_FINGER_2"/>
    <property type="match status" value="2"/>
</dbReference>
<dbReference type="InterPro" id="IPR013088">
    <property type="entry name" value="Znf_NHR/GATA"/>
</dbReference>
<accession>A0A1Y2ASQ7</accession>
<sequence>MDTVIINHRTSDILYNKNLIEKTFDNKKDMDNLYSQLMNSYSYNQNQKNGIVGYQKDRLIENNKLNFINKSDLPLSPPHVYPSPKSSSSLSNFDSSEETATKMISTRTTKASTSRSSYSISTAATTNTLGYNTPNINHDVLFFNDLPVVTSDSKPTAINSRTTLPFTLEESNPSSFLAQLHPSTTTTTPGNSNVNANFLRVPSQNNDYSRRQNNPNSNINHRRQHHHNNSNNLYDNFYPIVDNENHSIIPSTKKLNENKFENQFYNYFFDVNLESRQQDIFNHPTTNPEGINDIFMRRGDNLRSSSLGSSSTSSTTSAFIPMNSTVFRHHSAPLIKSTTENVSSATLFSPLSYSSSREYGLNHFDFSDTHGSLLSTTNMMTPTSSSISTTTTNPLNSNISFATEPLTDANFTAEPLSDDLNHTTPPSSNFKSIEAMIKSNRLSLDELQKLTNLIAKSNNELLLQTQAKVRSVVASQEASKLNAMVPPSNELLYPSMVDPSIQIPEEIPALPPPPPPVLEVNSDLQVPPPADVVAPIPDSEASLLPSEVPLYISPSALEYTSANTPSCDLDPQQKPLVNPLFANESMKMDLLKQEQRKEISMMAEMAQGHPFLKNGVDINNKDLFYNPYSRFLSPYGQSFFGNNGLLYSPYHLIPQKTECANCKVTKTPLWRRSANDEILCNACGLYQKIHNCPRPKTNRINSSRKDIDDSERKKIKCSNCKTTVTPLWRRDKEGNPLCNACGLYKTLHNGASRPITLKKSVPRKRHRNNNNNNGEGKAGSSNIIMITEFNNIAKIQFFSN</sequence>
<dbReference type="GO" id="GO:0008270">
    <property type="term" value="F:zinc ion binding"/>
    <property type="evidence" value="ECO:0007669"/>
    <property type="project" value="UniProtKB-KW"/>
</dbReference>
<keyword evidence="2" id="KW-0479">Metal-binding</keyword>
<dbReference type="GO" id="GO:0005634">
    <property type="term" value="C:nucleus"/>
    <property type="evidence" value="ECO:0007669"/>
    <property type="project" value="UniProtKB-SubCell"/>
</dbReference>
<name>A0A1Y2ASQ7_9FUNG</name>
<feature type="region of interest" description="Disordered" evidence="7">
    <location>
        <begin position="76"/>
        <end position="108"/>
    </location>
</feature>
<dbReference type="Proteomes" id="UP000193920">
    <property type="component" value="Unassembled WGS sequence"/>
</dbReference>
<dbReference type="PRINTS" id="PR00619">
    <property type="entry name" value="GATAZNFINGER"/>
</dbReference>
<keyword evidence="4" id="KW-0862">Zinc</keyword>
<dbReference type="SMART" id="SM00401">
    <property type="entry name" value="ZnF_GATA"/>
    <property type="match status" value="2"/>
</dbReference>
<keyword evidence="5" id="KW-0539">Nucleus</keyword>
<comment type="subcellular location">
    <subcellularLocation>
        <location evidence="1">Nucleus</location>
    </subcellularLocation>
</comment>
<dbReference type="GO" id="GO:0000122">
    <property type="term" value="P:negative regulation of transcription by RNA polymerase II"/>
    <property type="evidence" value="ECO:0007669"/>
    <property type="project" value="TreeGrafter"/>
</dbReference>
<feature type="compositionally biased region" description="Low complexity" evidence="7">
    <location>
        <begin position="82"/>
        <end position="94"/>
    </location>
</feature>